<evidence type="ECO:0000313" key="8">
    <source>
        <dbReference type="EMBL" id="MRZ52404.1"/>
    </source>
</evidence>
<dbReference type="InterPro" id="IPR011006">
    <property type="entry name" value="CheY-like_superfamily"/>
</dbReference>
<dbReference type="SUPFAM" id="SSF52172">
    <property type="entry name" value="CheY-like"/>
    <property type="match status" value="1"/>
</dbReference>
<feature type="domain" description="Response regulatory" evidence="7">
    <location>
        <begin position="6"/>
        <end position="125"/>
    </location>
</feature>
<dbReference type="Pfam" id="PF00072">
    <property type="entry name" value="Response_reg"/>
    <property type="match status" value="1"/>
</dbReference>
<dbReference type="CDD" id="cd00009">
    <property type="entry name" value="AAA"/>
    <property type="match status" value="1"/>
</dbReference>
<sequence length="449" mass="50253">MAKQGTILVVDDNKGILTAVQMLLGTCFEKVITISTPNKIKNTLHDENVDVVLLDMNFSAGINSGNEGLFWLSEIKKAYPSIQVVLFTAYADIDLAVRGIKEGATDFVVKPWDNAKLLETLQAAYQIRSANHKGGVGNKQLVSKESGMFWGDSNAMQQLRMLIEKVAKTDANLLITGENGTGKEMLAREIHLLSPRKDEAMVPVDMGAITETLFESELFGHVKGAFTDARTDRPGKFEVANNGSLFLDEIGNLSYHLQAKLLTALQRRSIVRVGSNTPIPINIRLICATNRDLQEMVQKEQFREDLLYRINTIHVEIPPLRERPEDIVPLTEIFITKYTNIYGKKPMALTDDAKEKLKAQPWLGNIRELEHTVEKAIIIADGDTLDGGNFDFPRKREAPVKNDITTLEEMEYTMIKAAMDKFGGNLSLVANQLGISRQTLYNKIKRYEL</sequence>
<dbReference type="InterPro" id="IPR002197">
    <property type="entry name" value="HTH_Fis"/>
</dbReference>
<feature type="modified residue" description="4-aspartylphosphate" evidence="5">
    <location>
        <position position="55"/>
    </location>
</feature>
<dbReference type="InterPro" id="IPR027417">
    <property type="entry name" value="P-loop_NTPase"/>
</dbReference>
<dbReference type="Pfam" id="PF25601">
    <property type="entry name" value="AAA_lid_14"/>
    <property type="match status" value="1"/>
</dbReference>
<dbReference type="InterPro" id="IPR025943">
    <property type="entry name" value="Sigma_54_int_dom_ATP-bd_2"/>
</dbReference>
<dbReference type="PANTHER" id="PTHR32071">
    <property type="entry name" value="TRANSCRIPTIONAL REGULATORY PROTEIN"/>
    <property type="match status" value="1"/>
</dbReference>
<dbReference type="GO" id="GO:0006355">
    <property type="term" value="P:regulation of DNA-templated transcription"/>
    <property type="evidence" value="ECO:0007669"/>
    <property type="project" value="InterPro"/>
</dbReference>
<dbReference type="SUPFAM" id="SSF52540">
    <property type="entry name" value="P-loop containing nucleoside triphosphate hydrolases"/>
    <property type="match status" value="1"/>
</dbReference>
<evidence type="ECO:0000256" key="5">
    <source>
        <dbReference type="PROSITE-ProRule" id="PRU00169"/>
    </source>
</evidence>
<dbReference type="PROSITE" id="PS50045">
    <property type="entry name" value="SIGMA54_INTERACT_4"/>
    <property type="match status" value="1"/>
</dbReference>
<reference evidence="8 10" key="1">
    <citation type="journal article" date="2019" name="Nat. Med.">
        <title>A library of human gut bacterial isolates paired with longitudinal multiomics data enables mechanistic microbiome research.</title>
        <authorList>
            <person name="Poyet M."/>
            <person name="Groussin M."/>
            <person name="Gibbons S.M."/>
            <person name="Avila-Pacheco J."/>
            <person name="Jiang X."/>
            <person name="Kearney S.M."/>
            <person name="Perrotta A.R."/>
            <person name="Berdy B."/>
            <person name="Zhao S."/>
            <person name="Lieberman T.D."/>
            <person name="Swanson P.K."/>
            <person name="Smith M."/>
            <person name="Roesemann S."/>
            <person name="Alexander J.E."/>
            <person name="Rich S.A."/>
            <person name="Livny J."/>
            <person name="Vlamakis H."/>
            <person name="Clish C."/>
            <person name="Bullock K."/>
            <person name="Deik A."/>
            <person name="Scott J."/>
            <person name="Pierce K.A."/>
            <person name="Xavier R.J."/>
            <person name="Alm E.J."/>
        </authorList>
    </citation>
    <scope>NUCLEOTIDE SEQUENCE [LARGE SCALE GENOMIC DNA]</scope>
    <source>
        <strain evidence="8 10">BIOML-A32</strain>
    </source>
</reference>
<dbReference type="GO" id="GO:0005524">
    <property type="term" value="F:ATP binding"/>
    <property type="evidence" value="ECO:0007669"/>
    <property type="project" value="UniProtKB-KW"/>
</dbReference>
<protein>
    <submittedName>
        <fullName evidence="8">Response regulator</fullName>
    </submittedName>
    <submittedName>
        <fullName evidence="9">Sigma-54 dependent transcriptional regulator</fullName>
    </submittedName>
</protein>
<dbReference type="Pfam" id="PF02954">
    <property type="entry name" value="HTH_8"/>
    <property type="match status" value="1"/>
</dbReference>
<feature type="domain" description="Sigma-54 factor interaction" evidence="6">
    <location>
        <begin position="149"/>
        <end position="378"/>
    </location>
</feature>
<dbReference type="SUPFAM" id="SSF46689">
    <property type="entry name" value="Homeodomain-like"/>
    <property type="match status" value="1"/>
</dbReference>
<dbReference type="AlphaFoldDB" id="A0A395YRG8"/>
<keyword evidence="1" id="KW-0547">Nucleotide-binding</keyword>
<dbReference type="Gene3D" id="3.40.50.2300">
    <property type="match status" value="1"/>
</dbReference>
<dbReference type="InterPro" id="IPR003593">
    <property type="entry name" value="AAA+_ATPase"/>
</dbReference>
<evidence type="ECO:0000256" key="3">
    <source>
        <dbReference type="ARBA" id="ARBA00023015"/>
    </source>
</evidence>
<dbReference type="Gene3D" id="1.10.8.60">
    <property type="match status" value="1"/>
</dbReference>
<dbReference type="InterPro" id="IPR002078">
    <property type="entry name" value="Sigma_54_int"/>
</dbReference>
<keyword evidence="5" id="KW-0597">Phosphoprotein</keyword>
<keyword evidence="2" id="KW-0067">ATP-binding</keyword>
<dbReference type="Proteomes" id="UP000441358">
    <property type="component" value="Unassembled WGS sequence"/>
</dbReference>
<dbReference type="EMBL" id="WKMC01000018">
    <property type="protein sequence ID" value="MRZ52404.1"/>
    <property type="molecule type" value="Genomic_DNA"/>
</dbReference>
<reference evidence="9" key="2">
    <citation type="submission" date="2023-03" db="EMBL/GenBank/DDBJ databases">
        <title>Parabacteroides distasonis, a bacteria resistant against UC.</title>
        <authorList>
            <person name="Dai W."/>
        </authorList>
    </citation>
    <scope>NUCLEOTIDE SEQUENCE</scope>
    <source>
        <strain evidence="9">F1-28</strain>
    </source>
</reference>
<dbReference type="Gene3D" id="1.10.10.60">
    <property type="entry name" value="Homeodomain-like"/>
    <property type="match status" value="1"/>
</dbReference>
<dbReference type="SMART" id="SM00382">
    <property type="entry name" value="AAA"/>
    <property type="match status" value="1"/>
</dbReference>
<evidence type="ECO:0000259" key="6">
    <source>
        <dbReference type="PROSITE" id="PS50045"/>
    </source>
</evidence>
<dbReference type="PROSITE" id="PS00676">
    <property type="entry name" value="SIGMA54_INTERACT_2"/>
    <property type="match status" value="1"/>
</dbReference>
<evidence type="ECO:0000256" key="2">
    <source>
        <dbReference type="ARBA" id="ARBA00022840"/>
    </source>
</evidence>
<dbReference type="FunFam" id="3.40.50.300:FF:000006">
    <property type="entry name" value="DNA-binding transcriptional regulator NtrC"/>
    <property type="match status" value="1"/>
</dbReference>
<gene>
    <name evidence="8" type="ORF">GKD66_19710</name>
    <name evidence="9" type="ORF">P2T59_07315</name>
</gene>
<keyword evidence="3" id="KW-0805">Transcription regulation</keyword>
<proteinExistence type="predicted"/>
<dbReference type="InterPro" id="IPR009057">
    <property type="entry name" value="Homeodomain-like_sf"/>
</dbReference>
<dbReference type="CDD" id="cd00156">
    <property type="entry name" value="REC"/>
    <property type="match status" value="1"/>
</dbReference>
<dbReference type="PANTHER" id="PTHR32071:SF113">
    <property type="entry name" value="ALGINATE BIOSYNTHESIS TRANSCRIPTIONAL REGULATORY PROTEIN ALGB"/>
    <property type="match status" value="1"/>
</dbReference>
<evidence type="ECO:0000256" key="1">
    <source>
        <dbReference type="ARBA" id="ARBA00022741"/>
    </source>
</evidence>
<dbReference type="SMART" id="SM00448">
    <property type="entry name" value="REC"/>
    <property type="match status" value="1"/>
</dbReference>
<evidence type="ECO:0000313" key="9">
    <source>
        <dbReference type="EMBL" id="WET65790.1"/>
    </source>
</evidence>
<organism evidence="8 10">
    <name type="scientific">Parabacteroides distasonis</name>
    <dbReference type="NCBI Taxonomy" id="823"/>
    <lineage>
        <taxon>Bacteria</taxon>
        <taxon>Pseudomonadati</taxon>
        <taxon>Bacteroidota</taxon>
        <taxon>Bacteroidia</taxon>
        <taxon>Bacteroidales</taxon>
        <taxon>Tannerellaceae</taxon>
        <taxon>Parabacteroides</taxon>
    </lineage>
</organism>
<dbReference type="InterPro" id="IPR001789">
    <property type="entry name" value="Sig_transdc_resp-reg_receiver"/>
</dbReference>
<dbReference type="InterPro" id="IPR058031">
    <property type="entry name" value="AAA_lid_NorR"/>
</dbReference>
<dbReference type="Proteomes" id="UP001221009">
    <property type="component" value="Chromosome"/>
</dbReference>
<name>A0A395YRG8_PARDI</name>
<dbReference type="GO" id="GO:0000160">
    <property type="term" value="P:phosphorelay signal transduction system"/>
    <property type="evidence" value="ECO:0007669"/>
    <property type="project" value="InterPro"/>
</dbReference>
<evidence type="ECO:0000256" key="4">
    <source>
        <dbReference type="ARBA" id="ARBA00023163"/>
    </source>
</evidence>
<dbReference type="RefSeq" id="WP_036630781.1">
    <property type="nucleotide sequence ID" value="NZ_CAXSUO010000001.1"/>
</dbReference>
<dbReference type="GO" id="GO:0043565">
    <property type="term" value="F:sequence-specific DNA binding"/>
    <property type="evidence" value="ECO:0007669"/>
    <property type="project" value="InterPro"/>
</dbReference>
<evidence type="ECO:0000259" key="7">
    <source>
        <dbReference type="PROSITE" id="PS50110"/>
    </source>
</evidence>
<keyword evidence="4" id="KW-0804">Transcription</keyword>
<dbReference type="PRINTS" id="PR01590">
    <property type="entry name" value="HTHFIS"/>
</dbReference>
<accession>A0A395YRG8</accession>
<dbReference type="Pfam" id="PF00158">
    <property type="entry name" value="Sigma54_activat"/>
    <property type="match status" value="1"/>
</dbReference>
<dbReference type="Gene3D" id="3.40.50.300">
    <property type="entry name" value="P-loop containing nucleotide triphosphate hydrolases"/>
    <property type="match status" value="1"/>
</dbReference>
<evidence type="ECO:0000313" key="10">
    <source>
        <dbReference type="Proteomes" id="UP000441358"/>
    </source>
</evidence>
<dbReference type="PROSITE" id="PS50110">
    <property type="entry name" value="RESPONSE_REGULATORY"/>
    <property type="match status" value="1"/>
</dbReference>
<dbReference type="EMBL" id="CP120353">
    <property type="protein sequence ID" value="WET65790.1"/>
    <property type="molecule type" value="Genomic_DNA"/>
</dbReference>